<dbReference type="GO" id="GO:0042545">
    <property type="term" value="P:cell wall modification"/>
    <property type="evidence" value="ECO:0007669"/>
    <property type="project" value="InterPro"/>
</dbReference>
<dbReference type="Pfam" id="PF04043">
    <property type="entry name" value="PMEI"/>
    <property type="match status" value="1"/>
</dbReference>
<keyword evidence="5" id="KW-0964">Secreted</keyword>
<evidence type="ECO:0000256" key="1">
    <source>
        <dbReference type="ARBA" id="ARBA00004191"/>
    </source>
</evidence>
<organism evidence="10 11">
    <name type="scientific">Clitoria ternatea</name>
    <name type="common">Butterfly pea</name>
    <dbReference type="NCBI Taxonomy" id="43366"/>
    <lineage>
        <taxon>Eukaryota</taxon>
        <taxon>Viridiplantae</taxon>
        <taxon>Streptophyta</taxon>
        <taxon>Embryophyta</taxon>
        <taxon>Tracheophyta</taxon>
        <taxon>Spermatophyta</taxon>
        <taxon>Magnoliopsida</taxon>
        <taxon>eudicotyledons</taxon>
        <taxon>Gunneridae</taxon>
        <taxon>Pentapetalae</taxon>
        <taxon>rosids</taxon>
        <taxon>fabids</taxon>
        <taxon>Fabales</taxon>
        <taxon>Fabaceae</taxon>
        <taxon>Papilionoideae</taxon>
        <taxon>50 kb inversion clade</taxon>
        <taxon>NPAAA clade</taxon>
        <taxon>indigoferoid/millettioid clade</taxon>
        <taxon>Phaseoleae</taxon>
        <taxon>Clitoria</taxon>
    </lineage>
</organism>
<dbReference type="AlphaFoldDB" id="A0AAN9P366"/>
<accession>A0AAN9P366</accession>
<evidence type="ECO:0000256" key="2">
    <source>
        <dbReference type="ARBA" id="ARBA00005184"/>
    </source>
</evidence>
<comment type="similarity">
    <text evidence="4">In the C-terminal section; belongs to the pectinesterase family.</text>
</comment>
<dbReference type="InterPro" id="IPR000070">
    <property type="entry name" value="Pectinesterase_cat"/>
</dbReference>
<dbReference type="GO" id="GO:0004857">
    <property type="term" value="F:enzyme inhibitor activity"/>
    <property type="evidence" value="ECO:0007669"/>
    <property type="project" value="InterPro"/>
</dbReference>
<keyword evidence="8" id="KW-0732">Signal</keyword>
<keyword evidence="5" id="KW-0134">Cell wall</keyword>
<dbReference type="InterPro" id="IPR035513">
    <property type="entry name" value="Invertase/methylesterase_inhib"/>
</dbReference>
<dbReference type="EMBL" id="JAYKXN010000005">
    <property type="protein sequence ID" value="KAK7284523.1"/>
    <property type="molecule type" value="Genomic_DNA"/>
</dbReference>
<evidence type="ECO:0000259" key="9">
    <source>
        <dbReference type="SMART" id="SM00856"/>
    </source>
</evidence>
<dbReference type="NCBIfam" id="TIGR01614">
    <property type="entry name" value="PME_inhib"/>
    <property type="match status" value="1"/>
</dbReference>
<dbReference type="InterPro" id="IPR011050">
    <property type="entry name" value="Pectin_lyase_fold/virulence"/>
</dbReference>
<dbReference type="PANTHER" id="PTHR31707">
    <property type="entry name" value="PECTINESTERASE"/>
    <property type="match status" value="1"/>
</dbReference>
<dbReference type="InterPro" id="IPR006501">
    <property type="entry name" value="Pectinesterase_inhib_dom"/>
</dbReference>
<dbReference type="SUPFAM" id="SSF51126">
    <property type="entry name" value="Pectin lyase-like"/>
    <property type="match status" value="1"/>
</dbReference>
<dbReference type="Proteomes" id="UP001359559">
    <property type="component" value="Unassembled WGS sequence"/>
</dbReference>
<feature type="domain" description="Pectinesterase inhibitor" evidence="9">
    <location>
        <begin position="37"/>
        <end position="196"/>
    </location>
</feature>
<protein>
    <recommendedName>
        <fullName evidence="9">Pectinesterase inhibitor domain-containing protein</fullName>
    </recommendedName>
</protein>
<reference evidence="10 11" key="1">
    <citation type="submission" date="2024-01" db="EMBL/GenBank/DDBJ databases">
        <title>The genomes of 5 underutilized Papilionoideae crops provide insights into root nodulation and disease resistance.</title>
        <authorList>
            <person name="Yuan L."/>
        </authorList>
    </citation>
    <scope>NUCLEOTIDE SEQUENCE [LARGE SCALE GENOMIC DNA]</scope>
    <source>
        <strain evidence="10">LY-2023</strain>
        <tissue evidence="10">Leaf</tissue>
    </source>
</reference>
<keyword evidence="7" id="KW-0063">Aspartyl esterase</keyword>
<dbReference type="Pfam" id="PF01095">
    <property type="entry name" value="Pectinesterase"/>
    <property type="match status" value="2"/>
</dbReference>
<dbReference type="GO" id="GO:0030599">
    <property type="term" value="F:pectinesterase activity"/>
    <property type="evidence" value="ECO:0007669"/>
    <property type="project" value="InterPro"/>
</dbReference>
<dbReference type="Gene3D" id="2.160.20.10">
    <property type="entry name" value="Single-stranded right-handed beta-helix, Pectin lyase-like"/>
    <property type="match status" value="2"/>
</dbReference>
<keyword evidence="6" id="KW-0378">Hydrolase</keyword>
<evidence type="ECO:0000313" key="10">
    <source>
        <dbReference type="EMBL" id="KAK7284523.1"/>
    </source>
</evidence>
<dbReference type="InterPro" id="IPR012334">
    <property type="entry name" value="Pectin_lyas_fold"/>
</dbReference>
<evidence type="ECO:0000256" key="6">
    <source>
        <dbReference type="ARBA" id="ARBA00022801"/>
    </source>
</evidence>
<sequence>MSGKVIISVVSLILVVGVAIGVVVAVNKKGEDPDLQAQEKNVQVICQDTDDHKLCRDTLSSVKGVNASDPKAYIAAAIKATTDSVIKALNMSDRLSTEYGNNDNGVKMALDDCKDLLQSSMASLQYSTDLVRNNNLDAIHFQAADMRNWLSAVISYQQACMENFDDSKDGEKKIKEQLHVESLDHVQKITGITLDIITGLSHILEKFGLKLNLKPASRRLFEVDSEGYPSWFSASDRKLLGKGWRSHVTPNVIVAKDGSGQFKTVADAIASYPKEGVKGRYVIYVKTGVYDEYITVPKNAVNILMYGDGPLKTIITGHKNFAAGTKTMQTATFANTADGFIAKAMTFENTAGENFENTLYYAEYNNAGPGADVSGRIKWKGYHGLISRKEATQFTAAEFLKAGPNAGTDWLKALRVPHALGFVKA</sequence>
<proteinExistence type="inferred from homology"/>
<evidence type="ECO:0000256" key="4">
    <source>
        <dbReference type="ARBA" id="ARBA00007786"/>
    </source>
</evidence>
<evidence type="ECO:0000256" key="5">
    <source>
        <dbReference type="ARBA" id="ARBA00022512"/>
    </source>
</evidence>
<dbReference type="FunFam" id="1.20.140.40:FF:000001">
    <property type="entry name" value="Pectinesterase"/>
    <property type="match status" value="1"/>
</dbReference>
<keyword evidence="11" id="KW-1185">Reference proteome</keyword>
<comment type="subcellular location">
    <subcellularLocation>
        <location evidence="1">Secreted</location>
        <location evidence="1">Cell wall</location>
    </subcellularLocation>
</comment>
<dbReference type="Gene3D" id="1.20.140.40">
    <property type="entry name" value="Invertase/pectin methylesterase inhibitor family protein"/>
    <property type="match status" value="1"/>
</dbReference>
<gene>
    <name evidence="10" type="ORF">RJT34_19269</name>
</gene>
<evidence type="ECO:0000256" key="3">
    <source>
        <dbReference type="ARBA" id="ARBA00006027"/>
    </source>
</evidence>
<comment type="caution">
    <text evidence="10">The sequence shown here is derived from an EMBL/GenBank/DDBJ whole genome shotgun (WGS) entry which is preliminary data.</text>
</comment>
<comment type="pathway">
    <text evidence="2">Glycan metabolism; pectin degradation; 2-dehydro-3-deoxy-D-gluconate from pectin: step 1/5.</text>
</comment>
<dbReference type="CDD" id="cd15798">
    <property type="entry name" value="PMEI-like_3"/>
    <property type="match status" value="1"/>
</dbReference>
<dbReference type="SMART" id="SM00856">
    <property type="entry name" value="PMEI"/>
    <property type="match status" value="1"/>
</dbReference>
<feature type="signal peptide" evidence="8">
    <location>
        <begin position="1"/>
        <end position="25"/>
    </location>
</feature>
<comment type="similarity">
    <text evidence="3">In the N-terminal section; belongs to the PMEI family.</text>
</comment>
<dbReference type="SUPFAM" id="SSF101148">
    <property type="entry name" value="Plant invertase/pectin methylesterase inhibitor"/>
    <property type="match status" value="1"/>
</dbReference>
<evidence type="ECO:0000256" key="8">
    <source>
        <dbReference type="SAM" id="SignalP"/>
    </source>
</evidence>
<feature type="chain" id="PRO_5042852993" description="Pectinesterase inhibitor domain-containing protein" evidence="8">
    <location>
        <begin position="26"/>
        <end position="425"/>
    </location>
</feature>
<evidence type="ECO:0000313" key="11">
    <source>
        <dbReference type="Proteomes" id="UP001359559"/>
    </source>
</evidence>
<evidence type="ECO:0000256" key="7">
    <source>
        <dbReference type="ARBA" id="ARBA00023085"/>
    </source>
</evidence>
<name>A0AAN9P366_CLITE</name>